<reference evidence="1 2" key="1">
    <citation type="submission" date="2016-05" db="EMBL/GenBank/DDBJ databases">
        <title>Single-cell genome of chain-forming Candidatus Thiomargarita nelsonii and comparison to other large sulfur-oxidizing bacteria.</title>
        <authorList>
            <person name="Winkel M."/>
            <person name="Salman V."/>
            <person name="Woyke T."/>
            <person name="Schulz-Vogt H."/>
            <person name="Richter M."/>
            <person name="Flood B."/>
            <person name="Bailey J."/>
            <person name="Amann R."/>
            <person name="Mussmann M."/>
        </authorList>
    </citation>
    <scope>NUCLEOTIDE SEQUENCE [LARGE SCALE GENOMIC DNA]</scope>
    <source>
        <strain evidence="1 2">THI036</strain>
    </source>
</reference>
<organism evidence="1 2">
    <name type="scientific">Candidatus Thiomargarita nelsonii</name>
    <dbReference type="NCBI Taxonomy" id="1003181"/>
    <lineage>
        <taxon>Bacteria</taxon>
        <taxon>Pseudomonadati</taxon>
        <taxon>Pseudomonadota</taxon>
        <taxon>Gammaproteobacteria</taxon>
        <taxon>Thiotrichales</taxon>
        <taxon>Thiotrichaceae</taxon>
        <taxon>Thiomargarita</taxon>
    </lineage>
</organism>
<proteinExistence type="predicted"/>
<evidence type="ECO:0000313" key="1">
    <source>
        <dbReference type="EMBL" id="OAD23955.1"/>
    </source>
</evidence>
<comment type="caution">
    <text evidence="1">The sequence shown here is derived from an EMBL/GenBank/DDBJ whole genome shotgun (WGS) entry which is preliminary data.</text>
</comment>
<evidence type="ECO:0000313" key="2">
    <source>
        <dbReference type="Proteomes" id="UP000076962"/>
    </source>
</evidence>
<dbReference type="AlphaFoldDB" id="A0A176S7E8"/>
<protein>
    <submittedName>
        <fullName evidence="1">Uncharacterized protein</fullName>
    </submittedName>
</protein>
<dbReference type="Proteomes" id="UP000076962">
    <property type="component" value="Unassembled WGS sequence"/>
</dbReference>
<keyword evidence="2" id="KW-1185">Reference proteome</keyword>
<sequence length="63" mass="6662">MYGFAAFGVCNPVGNVFIATAYDVRAGCKPALARKMTKCLTVRLTAQTLTSSSTEIAVKDSSK</sequence>
<name>A0A176S7E8_9GAMM</name>
<gene>
    <name evidence="1" type="ORF">THIOM_000197</name>
</gene>
<accession>A0A176S7E8</accession>
<dbReference type="EMBL" id="LUTY01000078">
    <property type="protein sequence ID" value="OAD23955.1"/>
    <property type="molecule type" value="Genomic_DNA"/>
</dbReference>